<accession>A0A382EIF9</accession>
<name>A0A382EIF9_9ZZZZ</name>
<feature type="non-terminal residue" evidence="9">
    <location>
        <position position="134"/>
    </location>
</feature>
<evidence type="ECO:0000256" key="7">
    <source>
        <dbReference type="ARBA" id="ARBA00023027"/>
    </source>
</evidence>
<dbReference type="InterPro" id="IPR005248">
    <property type="entry name" value="NadD/NMNAT"/>
</dbReference>
<dbReference type="UniPathway" id="UPA00253"/>
<feature type="domain" description="Cytidyltransferase-like" evidence="8">
    <location>
        <begin position="8"/>
        <end position="131"/>
    </location>
</feature>
<dbReference type="NCBIfam" id="TIGR00125">
    <property type="entry name" value="cyt_tran_rel"/>
    <property type="match status" value="1"/>
</dbReference>
<dbReference type="PANTHER" id="PTHR39321:SF3">
    <property type="entry name" value="PHOSPHOPANTETHEINE ADENYLYLTRANSFERASE"/>
    <property type="match status" value="1"/>
</dbReference>
<keyword evidence="5" id="KW-0547">Nucleotide-binding</keyword>
<dbReference type="SUPFAM" id="SSF52374">
    <property type="entry name" value="Nucleotidylyl transferase"/>
    <property type="match status" value="1"/>
</dbReference>
<dbReference type="InterPro" id="IPR014729">
    <property type="entry name" value="Rossmann-like_a/b/a_fold"/>
</dbReference>
<keyword evidence="3" id="KW-0808">Transferase</keyword>
<dbReference type="CDD" id="cd02165">
    <property type="entry name" value="NMNAT"/>
    <property type="match status" value="1"/>
</dbReference>
<evidence type="ECO:0000256" key="2">
    <source>
        <dbReference type="ARBA" id="ARBA00022642"/>
    </source>
</evidence>
<keyword evidence="6" id="KW-0067">ATP-binding</keyword>
<comment type="pathway">
    <text evidence="1">Cofactor biosynthesis; NAD(+) biosynthesis.</text>
</comment>
<dbReference type="EMBL" id="UINC01044342">
    <property type="protein sequence ID" value="SVB49667.1"/>
    <property type="molecule type" value="Genomic_DNA"/>
</dbReference>
<evidence type="ECO:0000259" key="8">
    <source>
        <dbReference type="Pfam" id="PF01467"/>
    </source>
</evidence>
<dbReference type="GO" id="GO:0070566">
    <property type="term" value="F:adenylyltransferase activity"/>
    <property type="evidence" value="ECO:0007669"/>
    <property type="project" value="UniProtKB-ARBA"/>
</dbReference>
<organism evidence="9">
    <name type="scientific">marine metagenome</name>
    <dbReference type="NCBI Taxonomy" id="408172"/>
    <lineage>
        <taxon>unclassified sequences</taxon>
        <taxon>metagenomes</taxon>
        <taxon>ecological metagenomes</taxon>
    </lineage>
</organism>
<evidence type="ECO:0000256" key="5">
    <source>
        <dbReference type="ARBA" id="ARBA00022741"/>
    </source>
</evidence>
<evidence type="ECO:0000256" key="1">
    <source>
        <dbReference type="ARBA" id="ARBA00004790"/>
    </source>
</evidence>
<dbReference type="GO" id="GO:0009435">
    <property type="term" value="P:NAD+ biosynthetic process"/>
    <property type="evidence" value="ECO:0007669"/>
    <property type="project" value="UniProtKB-UniPathway"/>
</dbReference>
<proteinExistence type="predicted"/>
<sequence>MGPRRIGLFGGSFDPVHSAHVMMARAALNELQLDRLFIVPAARSPFKPEQQPAPDEVRLAMLKAAFEEVAGCEIERLELEREGASYAIDTVRAFGERFPEAELFYLIGADHVPTLPQWREADALAQILTFVVFP</sequence>
<dbReference type="PANTHER" id="PTHR39321">
    <property type="entry name" value="NICOTINATE-NUCLEOTIDE ADENYLYLTRANSFERASE-RELATED"/>
    <property type="match status" value="1"/>
</dbReference>
<keyword evidence="4" id="KW-0548">Nucleotidyltransferase</keyword>
<dbReference type="NCBIfam" id="TIGR00482">
    <property type="entry name" value="nicotinate (nicotinamide) nucleotide adenylyltransferase"/>
    <property type="match status" value="1"/>
</dbReference>
<evidence type="ECO:0000313" key="9">
    <source>
        <dbReference type="EMBL" id="SVB49667.1"/>
    </source>
</evidence>
<keyword evidence="7" id="KW-0520">NAD</keyword>
<dbReference type="GO" id="GO:0005524">
    <property type="term" value="F:ATP binding"/>
    <property type="evidence" value="ECO:0007669"/>
    <property type="project" value="UniProtKB-KW"/>
</dbReference>
<gene>
    <name evidence="9" type="ORF">METZ01_LOCUS202521</name>
</gene>
<evidence type="ECO:0000256" key="3">
    <source>
        <dbReference type="ARBA" id="ARBA00022679"/>
    </source>
</evidence>
<evidence type="ECO:0000256" key="6">
    <source>
        <dbReference type="ARBA" id="ARBA00022840"/>
    </source>
</evidence>
<dbReference type="AlphaFoldDB" id="A0A382EIF9"/>
<dbReference type="Pfam" id="PF01467">
    <property type="entry name" value="CTP_transf_like"/>
    <property type="match status" value="1"/>
</dbReference>
<dbReference type="Gene3D" id="3.40.50.620">
    <property type="entry name" value="HUPs"/>
    <property type="match status" value="1"/>
</dbReference>
<dbReference type="InterPro" id="IPR004821">
    <property type="entry name" value="Cyt_trans-like"/>
</dbReference>
<reference evidence="9" key="1">
    <citation type="submission" date="2018-05" db="EMBL/GenBank/DDBJ databases">
        <authorList>
            <person name="Lanie J.A."/>
            <person name="Ng W.-L."/>
            <person name="Kazmierczak K.M."/>
            <person name="Andrzejewski T.M."/>
            <person name="Davidsen T.M."/>
            <person name="Wayne K.J."/>
            <person name="Tettelin H."/>
            <person name="Glass J.I."/>
            <person name="Rusch D."/>
            <person name="Podicherti R."/>
            <person name="Tsui H.-C.T."/>
            <person name="Winkler M.E."/>
        </authorList>
    </citation>
    <scope>NUCLEOTIDE SEQUENCE</scope>
</reference>
<protein>
    <recommendedName>
        <fullName evidence="8">Cytidyltransferase-like domain-containing protein</fullName>
    </recommendedName>
</protein>
<keyword evidence="2" id="KW-0662">Pyridine nucleotide biosynthesis</keyword>
<evidence type="ECO:0000256" key="4">
    <source>
        <dbReference type="ARBA" id="ARBA00022695"/>
    </source>
</evidence>